<protein>
    <submittedName>
        <fullName evidence="8">Formate hydrogenlyase transcriptional activator</fullName>
    </submittedName>
</protein>
<sequence>MDSSLFHISDFIRQLIETTQSIIKFDIFVVDENLCRIVGTGKYEKYEGLTLPKGGTTAYVLATGKPLILNNPKEHEICKSCPVTKLCFEENSIIYPIIKHGKTIGVISIGAFDDKMKERQHRMEKELILFLKNIANFISSKLVEKENSERIKTILNTVNEGLIVTDNKGKIILYNNIMEKIFYTVIKQDLYIGDIIPIPNISDMIDEKKVYDNVELNLGNNFDQKRLYVTVKPIQGENDNSEILFSFRDQKEMGSIAYKLLGDNCHLNFNLDSIVGVSDSIKKAKGDAVIAAKSDFNVLIRGESGTGKEIFARAVHNNSNRNKNSFIAINCAAIPENLLESELFGYEDGAFTGAKKGGKPGKFELANNGTIFLDEIGDLALHLQPKLLRVIECGEIERVGGTKPIKLNVRVIAATNRNLEKMIEDGEFREDLYYRLNVMPLDIPPLRNRIEDISVLVKYFISVYNGKYGKNIKDVSEEAKKTFLMYNWPGNVRELQNAIEYSVNVEKSDIIQYESVSTKIKNQFENGKQMWKNKNIKEIEIDTIRRLLIEYGDDMEGKRKIAEDMGISLTTLYRRLKQL</sequence>
<dbReference type="GO" id="GO:0003677">
    <property type="term" value="F:DNA binding"/>
    <property type="evidence" value="ECO:0007669"/>
    <property type="project" value="UniProtKB-KW"/>
</dbReference>
<evidence type="ECO:0000259" key="7">
    <source>
        <dbReference type="PROSITE" id="PS50112"/>
    </source>
</evidence>
<organism evidence="8 9">
    <name type="scientific">Clostridium liquoris</name>
    <dbReference type="NCBI Taxonomy" id="1289519"/>
    <lineage>
        <taxon>Bacteria</taxon>
        <taxon>Bacillati</taxon>
        <taxon>Bacillota</taxon>
        <taxon>Clostridia</taxon>
        <taxon>Eubacteriales</taxon>
        <taxon>Clostridiaceae</taxon>
        <taxon>Clostridium</taxon>
    </lineage>
</organism>
<keyword evidence="2" id="KW-0067">ATP-binding</keyword>
<dbReference type="FunFam" id="3.40.50.300:FF:000006">
    <property type="entry name" value="DNA-binding transcriptional regulator NtrC"/>
    <property type="match status" value="1"/>
</dbReference>
<dbReference type="CDD" id="cd00009">
    <property type="entry name" value="AAA"/>
    <property type="match status" value="1"/>
</dbReference>
<dbReference type="Pfam" id="PF01590">
    <property type="entry name" value="GAF"/>
    <property type="match status" value="1"/>
</dbReference>
<evidence type="ECO:0000313" key="9">
    <source>
        <dbReference type="Proteomes" id="UP000239706"/>
    </source>
</evidence>
<dbReference type="RefSeq" id="WP_106064721.1">
    <property type="nucleotide sequence ID" value="NZ_PVXO01000072.1"/>
</dbReference>
<dbReference type="GO" id="GO:0006355">
    <property type="term" value="P:regulation of DNA-templated transcription"/>
    <property type="evidence" value="ECO:0007669"/>
    <property type="project" value="InterPro"/>
</dbReference>
<dbReference type="OrthoDB" id="9803970at2"/>
<dbReference type="PROSITE" id="PS50112">
    <property type="entry name" value="PAS"/>
    <property type="match status" value="1"/>
</dbReference>
<keyword evidence="9" id="KW-1185">Reference proteome</keyword>
<dbReference type="InterPro" id="IPR025944">
    <property type="entry name" value="Sigma_54_int_dom_CS"/>
</dbReference>
<dbReference type="Pfam" id="PF00158">
    <property type="entry name" value="Sigma54_activat"/>
    <property type="match status" value="1"/>
</dbReference>
<dbReference type="InterPro" id="IPR025662">
    <property type="entry name" value="Sigma_54_int_dom_ATP-bd_1"/>
</dbReference>
<reference evidence="8 9" key="1">
    <citation type="submission" date="2018-03" db="EMBL/GenBank/DDBJ databases">
        <title>Genome sequence of Clostridium liquoris DSM 100320.</title>
        <authorList>
            <person name="Poehlein A."/>
            <person name="Daniel R."/>
        </authorList>
    </citation>
    <scope>NUCLEOTIDE SEQUENCE [LARGE SCALE GENOMIC DNA]</scope>
    <source>
        <strain evidence="8 9">DSM 100320</strain>
    </source>
</reference>
<dbReference type="Gene3D" id="1.10.8.60">
    <property type="match status" value="1"/>
</dbReference>
<name>A0A2T0B0A0_9CLOT</name>
<dbReference type="GO" id="GO:0005524">
    <property type="term" value="F:ATP binding"/>
    <property type="evidence" value="ECO:0007669"/>
    <property type="project" value="UniProtKB-KW"/>
</dbReference>
<dbReference type="InterPro" id="IPR025943">
    <property type="entry name" value="Sigma_54_int_dom_ATP-bd_2"/>
</dbReference>
<keyword evidence="3" id="KW-0805">Transcription regulation</keyword>
<dbReference type="PROSITE" id="PS50045">
    <property type="entry name" value="SIGMA54_INTERACT_4"/>
    <property type="match status" value="1"/>
</dbReference>
<evidence type="ECO:0000313" key="8">
    <source>
        <dbReference type="EMBL" id="PRR76908.1"/>
    </source>
</evidence>
<dbReference type="Gene3D" id="1.10.10.60">
    <property type="entry name" value="Homeodomain-like"/>
    <property type="match status" value="1"/>
</dbReference>
<dbReference type="SUPFAM" id="SSF52540">
    <property type="entry name" value="P-loop containing nucleoside triphosphate hydrolases"/>
    <property type="match status" value="1"/>
</dbReference>
<dbReference type="PANTHER" id="PTHR32071">
    <property type="entry name" value="TRANSCRIPTIONAL REGULATORY PROTEIN"/>
    <property type="match status" value="1"/>
</dbReference>
<dbReference type="PROSITE" id="PS00675">
    <property type="entry name" value="SIGMA54_INTERACT_1"/>
    <property type="match status" value="1"/>
</dbReference>
<keyword evidence="8" id="KW-0456">Lyase</keyword>
<gene>
    <name evidence="8" type="primary">fhlA</name>
    <name evidence="8" type="ORF">CLLI_27000</name>
</gene>
<dbReference type="InterPro" id="IPR009057">
    <property type="entry name" value="Homeodomain-like_sf"/>
</dbReference>
<dbReference type="InterPro" id="IPR003018">
    <property type="entry name" value="GAF"/>
</dbReference>
<evidence type="ECO:0000259" key="6">
    <source>
        <dbReference type="PROSITE" id="PS50045"/>
    </source>
</evidence>
<evidence type="ECO:0000256" key="2">
    <source>
        <dbReference type="ARBA" id="ARBA00022840"/>
    </source>
</evidence>
<dbReference type="Proteomes" id="UP000239706">
    <property type="component" value="Unassembled WGS sequence"/>
</dbReference>
<accession>A0A2T0B0A0</accession>
<dbReference type="Pfam" id="PF25601">
    <property type="entry name" value="AAA_lid_14"/>
    <property type="match status" value="1"/>
</dbReference>
<dbReference type="InterPro" id="IPR035965">
    <property type="entry name" value="PAS-like_dom_sf"/>
</dbReference>
<dbReference type="PANTHER" id="PTHR32071:SF57">
    <property type="entry name" value="C4-DICARBOXYLATE TRANSPORT TRANSCRIPTIONAL REGULATORY PROTEIN DCTD"/>
    <property type="match status" value="1"/>
</dbReference>
<dbReference type="Gene3D" id="3.30.450.20">
    <property type="entry name" value="PAS domain"/>
    <property type="match status" value="1"/>
</dbReference>
<dbReference type="Gene3D" id="3.30.450.40">
    <property type="match status" value="1"/>
</dbReference>
<comment type="caution">
    <text evidence="8">The sequence shown here is derived from an EMBL/GenBank/DDBJ whole genome shotgun (WGS) entry which is preliminary data.</text>
</comment>
<evidence type="ECO:0000256" key="4">
    <source>
        <dbReference type="ARBA" id="ARBA00023125"/>
    </source>
</evidence>
<evidence type="ECO:0000256" key="1">
    <source>
        <dbReference type="ARBA" id="ARBA00022741"/>
    </source>
</evidence>
<dbReference type="InterPro" id="IPR002078">
    <property type="entry name" value="Sigma_54_int"/>
</dbReference>
<dbReference type="SMART" id="SM00382">
    <property type="entry name" value="AAA"/>
    <property type="match status" value="1"/>
</dbReference>
<dbReference type="GO" id="GO:0016829">
    <property type="term" value="F:lyase activity"/>
    <property type="evidence" value="ECO:0007669"/>
    <property type="project" value="UniProtKB-KW"/>
</dbReference>
<dbReference type="PROSITE" id="PS00688">
    <property type="entry name" value="SIGMA54_INTERACT_3"/>
    <property type="match status" value="1"/>
</dbReference>
<dbReference type="AlphaFoldDB" id="A0A2T0B0A0"/>
<dbReference type="SUPFAM" id="SSF55781">
    <property type="entry name" value="GAF domain-like"/>
    <property type="match status" value="1"/>
</dbReference>
<keyword evidence="5" id="KW-0804">Transcription</keyword>
<proteinExistence type="predicted"/>
<keyword evidence="1" id="KW-0547">Nucleotide-binding</keyword>
<dbReference type="InterPro" id="IPR000014">
    <property type="entry name" value="PAS"/>
</dbReference>
<dbReference type="InterPro" id="IPR029016">
    <property type="entry name" value="GAF-like_dom_sf"/>
</dbReference>
<dbReference type="PROSITE" id="PS00676">
    <property type="entry name" value="SIGMA54_INTERACT_2"/>
    <property type="match status" value="1"/>
</dbReference>
<dbReference type="InterPro" id="IPR027417">
    <property type="entry name" value="P-loop_NTPase"/>
</dbReference>
<keyword evidence="4" id="KW-0238">DNA-binding</keyword>
<evidence type="ECO:0000256" key="5">
    <source>
        <dbReference type="ARBA" id="ARBA00023163"/>
    </source>
</evidence>
<dbReference type="EMBL" id="PVXO01000072">
    <property type="protein sequence ID" value="PRR76908.1"/>
    <property type="molecule type" value="Genomic_DNA"/>
</dbReference>
<dbReference type="InterPro" id="IPR003593">
    <property type="entry name" value="AAA+_ATPase"/>
</dbReference>
<dbReference type="Gene3D" id="3.40.50.300">
    <property type="entry name" value="P-loop containing nucleotide triphosphate hydrolases"/>
    <property type="match status" value="1"/>
</dbReference>
<dbReference type="InterPro" id="IPR058031">
    <property type="entry name" value="AAA_lid_NorR"/>
</dbReference>
<dbReference type="SUPFAM" id="SSF46689">
    <property type="entry name" value="Homeodomain-like"/>
    <property type="match status" value="1"/>
</dbReference>
<evidence type="ECO:0000256" key="3">
    <source>
        <dbReference type="ARBA" id="ARBA00023015"/>
    </source>
</evidence>
<feature type="domain" description="Sigma-54 factor interaction" evidence="6">
    <location>
        <begin position="274"/>
        <end position="504"/>
    </location>
</feature>
<dbReference type="SUPFAM" id="SSF55785">
    <property type="entry name" value="PYP-like sensor domain (PAS domain)"/>
    <property type="match status" value="1"/>
</dbReference>
<feature type="domain" description="PAS" evidence="7">
    <location>
        <begin position="147"/>
        <end position="182"/>
    </location>
</feature>